<gene>
    <name evidence="1" type="ORF">ABWT76_004162</name>
</gene>
<name>A0AAU8J9J9_9CYAN</name>
<dbReference type="PANTHER" id="PTHR14136">
    <property type="entry name" value="BTB_POZ DOMAIN-CONTAINING PROTEIN KCTD9"/>
    <property type="match status" value="1"/>
</dbReference>
<organism evidence="1">
    <name type="scientific">Planktothricoides raciborskii GIHE-MW2</name>
    <dbReference type="NCBI Taxonomy" id="2792601"/>
    <lineage>
        <taxon>Bacteria</taxon>
        <taxon>Bacillati</taxon>
        <taxon>Cyanobacteriota</taxon>
        <taxon>Cyanophyceae</taxon>
        <taxon>Oscillatoriophycideae</taxon>
        <taxon>Oscillatoriales</taxon>
        <taxon>Oscillatoriaceae</taxon>
        <taxon>Planktothricoides</taxon>
    </lineage>
</organism>
<protein>
    <submittedName>
        <fullName evidence="1">Pentapeptide repeat-containing protein</fullName>
    </submittedName>
</protein>
<sequence length="520" mass="57255">MEAEEILKKYGDGERNFSGINITEVNLSRANLAGINFSDATLSIANLSGANLSEANLTGAKLNVAKMSGANFTLAKFNGAILNVANLVRANLKGTEMIQAALIRAEMIRAEMSEANLREANLSGADLREAQLKQANLSGANLSEADMRGCSLVGANLEHATLSATDLSRSDLSGADLSDTELRHANLSRVNLNGANLRGANLRWADLSGANLRWADLSDAKLSGANLLGADLTNATLTNASFVHADLTQANLIRVDWVGADLSGATLTGAKLFAVARYDLKTEGITCEWVDLSAHGDRSKIYRFTPEQAKKFFNQTPPTVRIIVDEPNDPEANLALANTYYQIYKQCNLWHHSPSIEVGFRRTQIIFKVDSDEQIFPTAYLAVLPFENARETQANIVRLMKMLQGYAIKSHSMEALKQIKQLSRALSQTMQMTQEMKLELPKNSEGMKLNFLQAPTQVKITNSRDRTIDLYQDPSFGQRLIPSSSAFNSVKDRHLRSKKNDSLSLEKLVEFVQGFYYLEE</sequence>
<dbReference type="PANTHER" id="PTHR14136:SF17">
    <property type="entry name" value="BTB_POZ DOMAIN-CONTAINING PROTEIN KCTD9"/>
    <property type="match status" value="1"/>
</dbReference>
<dbReference type="Gene3D" id="2.160.20.80">
    <property type="entry name" value="E3 ubiquitin-protein ligase SopA"/>
    <property type="match status" value="2"/>
</dbReference>
<dbReference type="SUPFAM" id="SSF141571">
    <property type="entry name" value="Pentapeptide repeat-like"/>
    <property type="match status" value="2"/>
</dbReference>
<evidence type="ECO:0000313" key="1">
    <source>
        <dbReference type="EMBL" id="XCM35477.1"/>
    </source>
</evidence>
<dbReference type="AlphaFoldDB" id="A0AAU8J9J9"/>
<dbReference type="Pfam" id="PF00805">
    <property type="entry name" value="Pentapeptide"/>
    <property type="match status" value="4"/>
</dbReference>
<accession>A0AAU8J9J9</accession>
<proteinExistence type="predicted"/>
<dbReference type="RefSeq" id="WP_054466858.1">
    <property type="nucleotide sequence ID" value="NZ_CP159837.1"/>
</dbReference>
<reference evidence="1" key="1">
    <citation type="submission" date="2024-07" db="EMBL/GenBank/DDBJ databases">
        <authorList>
            <person name="Kim Y.J."/>
            <person name="Jeong J.Y."/>
        </authorList>
    </citation>
    <scope>NUCLEOTIDE SEQUENCE</scope>
    <source>
        <strain evidence="1">GIHE-MW2</strain>
    </source>
</reference>
<dbReference type="EMBL" id="CP159837">
    <property type="protein sequence ID" value="XCM35477.1"/>
    <property type="molecule type" value="Genomic_DNA"/>
</dbReference>
<dbReference type="InterPro" id="IPR001646">
    <property type="entry name" value="5peptide_repeat"/>
</dbReference>
<dbReference type="InterPro" id="IPR051082">
    <property type="entry name" value="Pentapeptide-BTB/POZ_domain"/>
</dbReference>